<dbReference type="RefSeq" id="WP_169639693.1">
    <property type="nucleotide sequence ID" value="NZ_CP048788.1"/>
</dbReference>
<reference evidence="2 3" key="1">
    <citation type="submission" date="2020-02" db="EMBL/GenBank/DDBJ databases">
        <title>Genome sequence of Roseobacter ponti.</title>
        <authorList>
            <person name="Hollensteiner J."/>
            <person name="Schneider D."/>
            <person name="Poehlein A."/>
            <person name="Daniel R."/>
        </authorList>
    </citation>
    <scope>NUCLEOTIDE SEQUENCE [LARGE SCALE GENOMIC DNA]</scope>
    <source>
        <strain evidence="2 3">DSM 106830</strain>
    </source>
</reference>
<dbReference type="Pfam" id="PF13468">
    <property type="entry name" value="Glyoxalase_3"/>
    <property type="match status" value="1"/>
</dbReference>
<feature type="domain" description="Glyoxalase-like" evidence="1">
    <location>
        <begin position="3"/>
        <end position="171"/>
    </location>
</feature>
<evidence type="ECO:0000259" key="1">
    <source>
        <dbReference type="Pfam" id="PF13468"/>
    </source>
</evidence>
<dbReference type="Proteomes" id="UP000503308">
    <property type="component" value="Chromosome"/>
</dbReference>
<organism evidence="2 3">
    <name type="scientific">Roseobacter ponti</name>
    <dbReference type="NCBI Taxonomy" id="1891787"/>
    <lineage>
        <taxon>Bacteria</taxon>
        <taxon>Pseudomonadati</taxon>
        <taxon>Pseudomonadota</taxon>
        <taxon>Alphaproteobacteria</taxon>
        <taxon>Rhodobacterales</taxon>
        <taxon>Roseobacteraceae</taxon>
        <taxon>Roseobacter</taxon>
    </lineage>
</organism>
<dbReference type="InterPro" id="IPR029068">
    <property type="entry name" value="Glyas_Bleomycin-R_OHBP_Dase"/>
</dbReference>
<dbReference type="InterPro" id="IPR025870">
    <property type="entry name" value="Glyoxalase-like_dom"/>
</dbReference>
<proteinExistence type="predicted"/>
<keyword evidence="3" id="KW-1185">Reference proteome</keyword>
<sequence length="204" mass="22292">MLLDHLAVAGETLDEARSVVEETLGVPMQPGGEHDVFFTHNMLLGLDDGLYLEAIAINPAAPRPDRARWFDLDRFKGPARLTNWICRSDDLAGDLSALPDAMGTPVDLQRGDLRWQMAVPQDGILPFDNLAPALIRWQTDLHPAQRLDGSGVRLKRLIISHPDARQLSGLLSGRLNDARVIFEVGPVDMAAVFATPGGDRMISG</sequence>
<accession>A0A858SR51</accession>
<name>A0A858SR51_9RHOB</name>
<dbReference type="AlphaFoldDB" id="A0A858SR51"/>
<protein>
    <submittedName>
        <fullName evidence="2">VOC family protein</fullName>
    </submittedName>
</protein>
<dbReference type="EMBL" id="CP048788">
    <property type="protein sequence ID" value="QJF50477.1"/>
    <property type="molecule type" value="Genomic_DNA"/>
</dbReference>
<dbReference type="Gene3D" id="3.10.180.10">
    <property type="entry name" value="2,3-Dihydroxybiphenyl 1,2-Dioxygenase, domain 1"/>
    <property type="match status" value="1"/>
</dbReference>
<evidence type="ECO:0000313" key="3">
    <source>
        <dbReference type="Proteomes" id="UP000503308"/>
    </source>
</evidence>
<gene>
    <name evidence="2" type="ORF">G3256_04555</name>
</gene>
<evidence type="ECO:0000313" key="2">
    <source>
        <dbReference type="EMBL" id="QJF50477.1"/>
    </source>
</evidence>
<dbReference type="KEGG" id="rpon:G3256_04555"/>